<sequence length="189" mass="22396">MELLPENNHVDNVVIQGHTFEKVHQFTYLGASISGNNDWSIELNRRNIKAEKASFSLTKYLKSKLFSRRTKVHLYMAIIRPTLKYGCWRRRTNKETRDLTGVPRITNFVKTQRIKWFGHVMRRSNSDYLKAAIEWKPTGKRPRGRPKKRWIDGIKQDLEKLGISNWEDKVQNREEWREVSVAAKTLEEL</sequence>
<dbReference type="EMBL" id="CABPRJ010002373">
    <property type="protein sequence ID" value="VVC43813.1"/>
    <property type="molecule type" value="Genomic_DNA"/>
</dbReference>
<dbReference type="Proteomes" id="UP000325440">
    <property type="component" value="Unassembled WGS sequence"/>
</dbReference>
<dbReference type="GO" id="GO:0003677">
    <property type="term" value="F:DNA binding"/>
    <property type="evidence" value="ECO:0007669"/>
    <property type="project" value="UniProtKB-KW"/>
</dbReference>
<proteinExistence type="predicted"/>
<keyword evidence="4" id="KW-1185">Reference proteome</keyword>
<evidence type="ECO:0000313" key="4">
    <source>
        <dbReference type="Proteomes" id="UP000325440"/>
    </source>
</evidence>
<dbReference type="PROSITE" id="PS00354">
    <property type="entry name" value="HMGI_Y"/>
    <property type="match status" value="1"/>
</dbReference>
<evidence type="ECO:0000313" key="3">
    <source>
        <dbReference type="EMBL" id="VVC43813.1"/>
    </source>
</evidence>
<dbReference type="OrthoDB" id="7978815at2759"/>
<dbReference type="AlphaFoldDB" id="A0A5E4NFV4"/>
<keyword evidence="3" id="KW-0238">DNA-binding</keyword>
<protein>
    <submittedName>
        <fullName evidence="3">HMG-I/HMG-Y, DNA-binding, conserved site</fullName>
    </submittedName>
</protein>
<evidence type="ECO:0000256" key="1">
    <source>
        <dbReference type="ARBA" id="ARBA00004123"/>
    </source>
</evidence>
<name>A0A5E4NFV4_9HEMI</name>
<dbReference type="PANTHER" id="PTHR47027">
    <property type="entry name" value="REVERSE TRANSCRIPTASE DOMAIN-CONTAINING PROTEIN"/>
    <property type="match status" value="1"/>
</dbReference>
<dbReference type="InterPro" id="IPR000637">
    <property type="entry name" value="HMGI/Y_DNA-bd_CS"/>
</dbReference>
<accession>A0A5E4NFV4</accession>
<keyword evidence="2" id="KW-0539">Nucleus</keyword>
<comment type="subcellular location">
    <subcellularLocation>
        <location evidence="1">Nucleus</location>
    </subcellularLocation>
</comment>
<organism evidence="3 4">
    <name type="scientific">Cinara cedri</name>
    <dbReference type="NCBI Taxonomy" id="506608"/>
    <lineage>
        <taxon>Eukaryota</taxon>
        <taxon>Metazoa</taxon>
        <taxon>Ecdysozoa</taxon>
        <taxon>Arthropoda</taxon>
        <taxon>Hexapoda</taxon>
        <taxon>Insecta</taxon>
        <taxon>Pterygota</taxon>
        <taxon>Neoptera</taxon>
        <taxon>Paraneoptera</taxon>
        <taxon>Hemiptera</taxon>
        <taxon>Sternorrhyncha</taxon>
        <taxon>Aphidomorpha</taxon>
        <taxon>Aphidoidea</taxon>
        <taxon>Aphididae</taxon>
        <taxon>Lachninae</taxon>
        <taxon>Cinara</taxon>
    </lineage>
</organism>
<dbReference type="PANTHER" id="PTHR47027:SF20">
    <property type="entry name" value="REVERSE TRANSCRIPTASE-LIKE PROTEIN WITH RNA-DIRECTED DNA POLYMERASE DOMAIN"/>
    <property type="match status" value="1"/>
</dbReference>
<evidence type="ECO:0000256" key="2">
    <source>
        <dbReference type="ARBA" id="ARBA00023242"/>
    </source>
</evidence>
<reference evidence="3 4" key="1">
    <citation type="submission" date="2019-08" db="EMBL/GenBank/DDBJ databases">
        <authorList>
            <person name="Alioto T."/>
            <person name="Alioto T."/>
            <person name="Gomez Garrido J."/>
        </authorList>
    </citation>
    <scope>NUCLEOTIDE SEQUENCE [LARGE SCALE GENOMIC DNA]</scope>
</reference>
<dbReference type="GO" id="GO:0005634">
    <property type="term" value="C:nucleus"/>
    <property type="evidence" value="ECO:0007669"/>
    <property type="project" value="UniProtKB-SubCell"/>
</dbReference>
<gene>
    <name evidence="3" type="ORF">CINCED_3A010261</name>
</gene>
<dbReference type="GO" id="GO:0006355">
    <property type="term" value="P:regulation of DNA-templated transcription"/>
    <property type="evidence" value="ECO:0007669"/>
    <property type="project" value="InterPro"/>
</dbReference>